<sequence>MMKTTTQLPPAPPPPPPPPSEPRDTAQRYSYKIKMHHEIVKLYTAVRLVRSAINDQRGSVYNDIAKSKMDSFCVRRCRKCPDCGDIINDCQRFFSQVAK</sequence>
<dbReference type="EMBL" id="CAJHJT010000001">
    <property type="protein sequence ID" value="CAD6991833.1"/>
    <property type="molecule type" value="Genomic_DNA"/>
</dbReference>
<keyword evidence="3" id="KW-1185">Reference proteome</keyword>
<feature type="compositionally biased region" description="Pro residues" evidence="1">
    <location>
        <begin position="9"/>
        <end position="20"/>
    </location>
</feature>
<reference evidence="2" key="1">
    <citation type="submission" date="2020-11" db="EMBL/GenBank/DDBJ databases">
        <authorList>
            <person name="Whitehead M."/>
        </authorList>
    </citation>
    <scope>NUCLEOTIDE SEQUENCE</scope>
    <source>
        <strain evidence="2">EGII</strain>
    </source>
</reference>
<accession>A0A811U2Z4</accession>
<feature type="region of interest" description="Disordered" evidence="1">
    <location>
        <begin position="1"/>
        <end position="26"/>
    </location>
</feature>
<dbReference type="Proteomes" id="UP000606786">
    <property type="component" value="Unassembled WGS sequence"/>
</dbReference>
<gene>
    <name evidence="2" type="ORF">CCAP1982_LOCUS732</name>
</gene>
<name>A0A811U2Z4_CERCA</name>
<evidence type="ECO:0000313" key="3">
    <source>
        <dbReference type="Proteomes" id="UP000606786"/>
    </source>
</evidence>
<proteinExistence type="predicted"/>
<dbReference type="AlphaFoldDB" id="A0A811U2Z4"/>
<evidence type="ECO:0000256" key="1">
    <source>
        <dbReference type="SAM" id="MobiDB-lite"/>
    </source>
</evidence>
<dbReference type="SUPFAM" id="SSF101447">
    <property type="entry name" value="Formin homology 2 domain (FH2 domain)"/>
    <property type="match status" value="1"/>
</dbReference>
<evidence type="ECO:0000313" key="2">
    <source>
        <dbReference type="EMBL" id="CAD6991833.1"/>
    </source>
</evidence>
<protein>
    <submittedName>
        <fullName evidence="2">(Mediterranean fruit fly) hypothetical protein</fullName>
    </submittedName>
</protein>
<comment type="caution">
    <text evidence="2">The sequence shown here is derived from an EMBL/GenBank/DDBJ whole genome shotgun (WGS) entry which is preliminary data.</text>
</comment>
<organism evidence="2 3">
    <name type="scientific">Ceratitis capitata</name>
    <name type="common">Mediterranean fruit fly</name>
    <name type="synonym">Tephritis capitata</name>
    <dbReference type="NCBI Taxonomy" id="7213"/>
    <lineage>
        <taxon>Eukaryota</taxon>
        <taxon>Metazoa</taxon>
        <taxon>Ecdysozoa</taxon>
        <taxon>Arthropoda</taxon>
        <taxon>Hexapoda</taxon>
        <taxon>Insecta</taxon>
        <taxon>Pterygota</taxon>
        <taxon>Neoptera</taxon>
        <taxon>Endopterygota</taxon>
        <taxon>Diptera</taxon>
        <taxon>Brachycera</taxon>
        <taxon>Muscomorpha</taxon>
        <taxon>Tephritoidea</taxon>
        <taxon>Tephritidae</taxon>
        <taxon>Ceratitis</taxon>
        <taxon>Ceratitis</taxon>
    </lineage>
</organism>